<dbReference type="SUPFAM" id="SSF82282">
    <property type="entry name" value="Homocysteine S-methyltransferase"/>
    <property type="match status" value="1"/>
</dbReference>
<keyword evidence="2" id="KW-0808">Transferase</keyword>
<dbReference type="AlphaFoldDB" id="A0A0F9TY90"/>
<reference evidence="4" key="1">
    <citation type="journal article" date="2015" name="Nature">
        <title>Complex archaea that bridge the gap between prokaryotes and eukaryotes.</title>
        <authorList>
            <person name="Spang A."/>
            <person name="Saw J.H."/>
            <person name="Jorgensen S.L."/>
            <person name="Zaremba-Niedzwiedzka K."/>
            <person name="Martijn J."/>
            <person name="Lind A.E."/>
            <person name="van Eijk R."/>
            <person name="Schleper C."/>
            <person name="Guy L."/>
            <person name="Ettema T.J."/>
        </authorList>
    </citation>
    <scope>NUCLEOTIDE SEQUENCE</scope>
</reference>
<gene>
    <name evidence="4" type="ORF">LCGC14_0335560</name>
</gene>
<proteinExistence type="predicted"/>
<dbReference type="Pfam" id="PF02574">
    <property type="entry name" value="S-methyl_trans"/>
    <property type="match status" value="1"/>
</dbReference>
<comment type="caution">
    <text evidence="4">The sequence shown here is derived from an EMBL/GenBank/DDBJ whole genome shotgun (WGS) entry which is preliminary data.</text>
</comment>
<dbReference type="InterPro" id="IPR036589">
    <property type="entry name" value="HCY_dom_sf"/>
</dbReference>
<evidence type="ECO:0000256" key="1">
    <source>
        <dbReference type="ARBA" id="ARBA00022603"/>
    </source>
</evidence>
<dbReference type="PIRSF" id="PIRSF037505">
    <property type="entry name" value="Betaine_HMT"/>
    <property type="match status" value="1"/>
</dbReference>
<dbReference type="EMBL" id="LAZR01000240">
    <property type="protein sequence ID" value="KKN79927.1"/>
    <property type="molecule type" value="Genomic_DNA"/>
</dbReference>
<dbReference type="Gene3D" id="3.20.20.330">
    <property type="entry name" value="Homocysteine-binding-like domain"/>
    <property type="match status" value="1"/>
</dbReference>
<name>A0A0F9TY90_9ZZZZ</name>
<sequence length="291" mass="29669">MTLNLTDYTRKLRLTDGAWGTQLQSLGLPPGTPPELWNTANPDAVRQVARSYIQAGSDVILTNTFGANRYILAQHGAEDRAAELAETGATISREVAGDGAKVFASIGPTGKIVMMGEASEEDLSAAFAEAAQALCRGGADAIILETFNELDESVLAVKAVTAVVDVPVVMSMTFASGPDQTATMMGNTPADLAAAAVSCSAAAVGANCGAGPDNYVKVAGLLAQATDLPVWIKANAGLPVVVDGKTTFPMAPQEFAAFAAPLAGAGANFIGGCCGTSPDHIQALREAIDAL</sequence>
<evidence type="ECO:0000259" key="3">
    <source>
        <dbReference type="PROSITE" id="PS50970"/>
    </source>
</evidence>
<dbReference type="InterPro" id="IPR017226">
    <property type="entry name" value="BHMT-like"/>
</dbReference>
<dbReference type="GO" id="GO:0008168">
    <property type="term" value="F:methyltransferase activity"/>
    <property type="evidence" value="ECO:0007669"/>
    <property type="project" value="UniProtKB-KW"/>
</dbReference>
<accession>A0A0F9TY90</accession>
<dbReference type="PANTHER" id="PTHR11103:SF18">
    <property type="entry name" value="SLR1189 PROTEIN"/>
    <property type="match status" value="1"/>
</dbReference>
<dbReference type="PANTHER" id="PTHR11103">
    <property type="entry name" value="SLR1189 PROTEIN"/>
    <property type="match status" value="1"/>
</dbReference>
<dbReference type="InterPro" id="IPR003726">
    <property type="entry name" value="HCY_dom"/>
</dbReference>
<dbReference type="PROSITE" id="PS50970">
    <property type="entry name" value="HCY"/>
    <property type="match status" value="1"/>
</dbReference>
<organism evidence="4">
    <name type="scientific">marine sediment metagenome</name>
    <dbReference type="NCBI Taxonomy" id="412755"/>
    <lineage>
        <taxon>unclassified sequences</taxon>
        <taxon>metagenomes</taxon>
        <taxon>ecological metagenomes</taxon>
    </lineage>
</organism>
<evidence type="ECO:0000256" key="2">
    <source>
        <dbReference type="ARBA" id="ARBA00022679"/>
    </source>
</evidence>
<dbReference type="GO" id="GO:0008270">
    <property type="term" value="F:zinc ion binding"/>
    <property type="evidence" value="ECO:0007669"/>
    <property type="project" value="InterPro"/>
</dbReference>
<dbReference type="GO" id="GO:0032259">
    <property type="term" value="P:methylation"/>
    <property type="evidence" value="ECO:0007669"/>
    <property type="project" value="UniProtKB-KW"/>
</dbReference>
<evidence type="ECO:0000313" key="4">
    <source>
        <dbReference type="EMBL" id="KKN79927.1"/>
    </source>
</evidence>
<feature type="domain" description="Hcy-binding" evidence="3">
    <location>
        <begin position="1"/>
        <end position="288"/>
    </location>
</feature>
<dbReference type="GO" id="GO:0009086">
    <property type="term" value="P:methionine biosynthetic process"/>
    <property type="evidence" value="ECO:0007669"/>
    <property type="project" value="InterPro"/>
</dbReference>
<protein>
    <recommendedName>
        <fullName evidence="3">Hcy-binding domain-containing protein</fullName>
    </recommendedName>
</protein>
<keyword evidence="1" id="KW-0489">Methyltransferase</keyword>